<proteinExistence type="predicted"/>
<comment type="caution">
    <text evidence="1">The sequence shown here is derived from an EMBL/GenBank/DDBJ whole genome shotgun (WGS) entry which is preliminary data.</text>
</comment>
<sequence length="239" mass="28427">MEKLLEVFIKEIKESHDVDIVVEWCNKYVKEYYSKESFHYDLINLLKSKNVNEKDKMEILNICINLFHFGYDITNKVCHNKYTNSDARSINVVSSMVCWGIIGKILMKYFDDEFYIKATEIFDDASFYFCMPNKRNDEMNYFQSKARLHFYTKVYLPLRLRDLIIGTNVTNNYLENEPAFVCKYLVDILKENNIYEENNFNDLISYFGKLRFEEMNSIFKGVSLENLKADGKKNLSAFE</sequence>
<gene>
    <name evidence="1" type="ORF">CWI39_0038p0020</name>
</gene>
<dbReference type="AlphaFoldDB" id="A0A4Q9LP74"/>
<dbReference type="VEuPathDB" id="MicrosporidiaDB:CWI36_0926p0010"/>
<reference evidence="1 2" key="1">
    <citation type="submission" date="2017-12" db="EMBL/GenBank/DDBJ databases">
        <authorList>
            <person name="Pombert J.-F."/>
            <person name="Haag K.L."/>
            <person name="Ebert D."/>
        </authorList>
    </citation>
    <scope>NUCLEOTIDE SEQUENCE [LARGE SCALE GENOMIC DNA]</scope>
    <source>
        <strain evidence="1">IL-BN-2</strain>
    </source>
</reference>
<evidence type="ECO:0000313" key="2">
    <source>
        <dbReference type="Proteomes" id="UP000293045"/>
    </source>
</evidence>
<name>A0A4Q9LP74_9MICR</name>
<dbReference type="EMBL" id="PIXR01000038">
    <property type="protein sequence ID" value="TBU09796.1"/>
    <property type="molecule type" value="Genomic_DNA"/>
</dbReference>
<organism evidence="1 2">
    <name type="scientific">Hamiltosporidium magnivora</name>
    <dbReference type="NCBI Taxonomy" id="148818"/>
    <lineage>
        <taxon>Eukaryota</taxon>
        <taxon>Fungi</taxon>
        <taxon>Fungi incertae sedis</taxon>
        <taxon>Microsporidia</taxon>
        <taxon>Dubosqiidae</taxon>
        <taxon>Hamiltosporidium</taxon>
    </lineage>
</organism>
<dbReference type="VEuPathDB" id="MicrosporidiaDB:CWI39_0038p0020"/>
<accession>A0A4Q9LP74</accession>
<dbReference type="Proteomes" id="UP000293045">
    <property type="component" value="Unassembled WGS sequence"/>
</dbReference>
<evidence type="ECO:0000313" key="1">
    <source>
        <dbReference type="EMBL" id="TBU09796.1"/>
    </source>
</evidence>
<protein>
    <submittedName>
        <fullName evidence="1">Uncharacterized protein</fullName>
    </submittedName>
</protein>